<evidence type="ECO:0000313" key="3">
    <source>
        <dbReference type="EMBL" id="OPH83122.1"/>
    </source>
</evidence>
<dbReference type="AlphaFoldDB" id="A0A1V4HZW6"/>
<protein>
    <recommendedName>
        <fullName evidence="5">Recombinase family protein</fullName>
    </recommendedName>
</protein>
<evidence type="ECO:0000259" key="1">
    <source>
        <dbReference type="PROSITE" id="PS51736"/>
    </source>
</evidence>
<comment type="caution">
    <text evidence="3">The sequence shown here is derived from an EMBL/GenBank/DDBJ whole genome shotgun (WGS) entry which is preliminary data.</text>
</comment>
<dbReference type="CDD" id="cd00338">
    <property type="entry name" value="Ser_Recombinase"/>
    <property type="match status" value="1"/>
</dbReference>
<dbReference type="STRING" id="29421.B2M20_09080"/>
<dbReference type="PROSITE" id="PS51737">
    <property type="entry name" value="RECOMBINASE_DNA_BIND"/>
    <property type="match status" value="1"/>
</dbReference>
<dbReference type="Gene3D" id="3.90.1750.20">
    <property type="entry name" value="Putative Large Serine Recombinase, Chain B, Domain 2"/>
    <property type="match status" value="1"/>
</dbReference>
<dbReference type="InterPro" id="IPR038109">
    <property type="entry name" value="DNA_bind_recomb_sf"/>
</dbReference>
<organism evidence="3 4">
    <name type="scientific">Nitrobacter vulgaris</name>
    <dbReference type="NCBI Taxonomy" id="29421"/>
    <lineage>
        <taxon>Bacteria</taxon>
        <taxon>Pseudomonadati</taxon>
        <taxon>Pseudomonadota</taxon>
        <taxon>Alphaproteobacteria</taxon>
        <taxon>Hyphomicrobiales</taxon>
        <taxon>Nitrobacteraceae</taxon>
        <taxon>Nitrobacter</taxon>
    </lineage>
</organism>
<dbReference type="Pfam" id="PF07508">
    <property type="entry name" value="Recombinase"/>
    <property type="match status" value="1"/>
</dbReference>
<dbReference type="InterPro" id="IPR025827">
    <property type="entry name" value="Zn_ribbon_recom_dom"/>
</dbReference>
<dbReference type="Proteomes" id="UP000189940">
    <property type="component" value="Unassembled WGS sequence"/>
</dbReference>
<dbReference type="OrthoDB" id="9791494at2"/>
<dbReference type="GO" id="GO:0000150">
    <property type="term" value="F:DNA strand exchange activity"/>
    <property type="evidence" value="ECO:0007669"/>
    <property type="project" value="InterPro"/>
</dbReference>
<proteinExistence type="predicted"/>
<dbReference type="Pfam" id="PF13408">
    <property type="entry name" value="Zn_ribbon_recom"/>
    <property type="match status" value="1"/>
</dbReference>
<dbReference type="InterPro" id="IPR006119">
    <property type="entry name" value="Resolv_N"/>
</dbReference>
<dbReference type="RefSeq" id="WP_079446718.1">
    <property type="nucleotide sequence ID" value="NZ_MWPQ01000039.1"/>
</dbReference>
<dbReference type="InterPro" id="IPR050639">
    <property type="entry name" value="SSR_resolvase"/>
</dbReference>
<dbReference type="InterPro" id="IPR011109">
    <property type="entry name" value="DNA_bind_recombinase_dom"/>
</dbReference>
<dbReference type="SMART" id="SM00857">
    <property type="entry name" value="Resolvase"/>
    <property type="match status" value="1"/>
</dbReference>
<name>A0A1V4HZW6_NITVU</name>
<dbReference type="PROSITE" id="PS51736">
    <property type="entry name" value="RECOMBINASES_3"/>
    <property type="match status" value="1"/>
</dbReference>
<dbReference type="SUPFAM" id="SSF53041">
    <property type="entry name" value="Resolvase-like"/>
    <property type="match status" value="1"/>
</dbReference>
<dbReference type="PANTHER" id="PTHR30461:SF23">
    <property type="entry name" value="DNA RECOMBINASE-RELATED"/>
    <property type="match status" value="1"/>
</dbReference>
<dbReference type="EMBL" id="MWPQ01000039">
    <property type="protein sequence ID" value="OPH83122.1"/>
    <property type="molecule type" value="Genomic_DNA"/>
</dbReference>
<sequence>MARSKSRNRPAHVRISMDSLGRVTSKKLRSTSARRALANGNTAVKGRRSDRAIRVVLYLRVSSKRSVESNLSIPEQEAQLRRYCEERGLEVVAVYVEPGKSAKTTNRPQFRMMVEDAQALERPFDKILIWTTSRFARSSSDYAIVEKLLRVHDIEVLSVSQSFAKNAGGLVAKRISTLFDEYHSHRSAEDSLNARRQMVQNGWWPGGKPPDGLKLIPAPNNSQRKVVTFDEDRRPVIERIYDLTLHGDGTSPPLGIKAIAKWLNTRGITTRAGSRWGNQTIHRILTNSAYFGDYYWGVDPAINEFREELEPALLRVPAIVSKSTFEDVQLILQRRDPKTGKAKQMSSPLLLSGLARCSECGASMTLRTGKGGAYRYYYCSAANRGKMVCSGPRIPEKVLDEAVLTAVRSRVLDQGHLSELILGLQRRRQQRASSAMQDLPALQSRVSVAEASIEGLLASIRLAPSLESDPLFQRNLHRAADELGMARTRLTEATAAIGRTDEVTEEAIAHFRTLMIGLLERESPARTKIYLSTVLERIEVGTDEIRIEGHIDDLRKAVVSSTQGSGGNVLPEVRRYVRRWRSRRDSNPR</sequence>
<reference evidence="3 4" key="1">
    <citation type="submission" date="2017-02" db="EMBL/GenBank/DDBJ databases">
        <title>Genome sequence of the nitrite-oxidizing bacterium Nitrobacter vulgaris strain Ab1.</title>
        <authorList>
            <person name="Mellbye B.L."/>
            <person name="Davis E.W."/>
            <person name="Spieck E."/>
            <person name="Chang J.H."/>
            <person name="Bottomley P.J."/>
            <person name="Sayavedra-Soto L.A."/>
        </authorList>
    </citation>
    <scope>NUCLEOTIDE SEQUENCE [LARGE SCALE GENOMIC DNA]</scope>
    <source>
        <strain evidence="3 4">Ab1</strain>
    </source>
</reference>
<evidence type="ECO:0008006" key="5">
    <source>
        <dbReference type="Google" id="ProtNLM"/>
    </source>
</evidence>
<dbReference type="InterPro" id="IPR036162">
    <property type="entry name" value="Resolvase-like_N_sf"/>
</dbReference>
<dbReference type="Pfam" id="PF00239">
    <property type="entry name" value="Resolvase"/>
    <property type="match status" value="1"/>
</dbReference>
<accession>A0A1V4HZW6</accession>
<dbReference type="Gene3D" id="3.40.50.1390">
    <property type="entry name" value="Resolvase, N-terminal catalytic domain"/>
    <property type="match status" value="1"/>
</dbReference>
<evidence type="ECO:0000313" key="4">
    <source>
        <dbReference type="Proteomes" id="UP000189940"/>
    </source>
</evidence>
<evidence type="ECO:0000259" key="2">
    <source>
        <dbReference type="PROSITE" id="PS51737"/>
    </source>
</evidence>
<dbReference type="PANTHER" id="PTHR30461">
    <property type="entry name" value="DNA-INVERTASE FROM LAMBDOID PROPHAGE"/>
    <property type="match status" value="1"/>
</dbReference>
<gene>
    <name evidence="3" type="ORF">B2M20_09080</name>
</gene>
<feature type="domain" description="Resolvase/invertase-type recombinase catalytic" evidence="1">
    <location>
        <begin position="54"/>
        <end position="202"/>
    </location>
</feature>
<feature type="domain" description="Recombinase" evidence="2">
    <location>
        <begin position="210"/>
        <end position="338"/>
    </location>
</feature>
<dbReference type="GO" id="GO:0003677">
    <property type="term" value="F:DNA binding"/>
    <property type="evidence" value="ECO:0007669"/>
    <property type="project" value="InterPro"/>
</dbReference>
<keyword evidence="4" id="KW-1185">Reference proteome</keyword>